<gene>
    <name evidence="3" type="ORF">Cch02nite_00650</name>
</gene>
<dbReference type="InterPro" id="IPR011042">
    <property type="entry name" value="6-blade_b-propeller_TolB-like"/>
</dbReference>
<keyword evidence="1" id="KW-0732">Signal</keyword>
<evidence type="ECO:0000313" key="3">
    <source>
        <dbReference type="EMBL" id="GIF86621.1"/>
    </source>
</evidence>
<feature type="domain" description="Beta/gamma crystallin 'Greek key'" evidence="2">
    <location>
        <begin position="544"/>
        <end position="586"/>
    </location>
</feature>
<protein>
    <recommendedName>
        <fullName evidence="2">Beta/gamma crystallin 'Greek key' domain-containing protein</fullName>
    </recommendedName>
</protein>
<dbReference type="RefSeq" id="WP_191841060.1">
    <property type="nucleotide sequence ID" value="NZ_BAAALB010000004.1"/>
</dbReference>
<evidence type="ECO:0000313" key="4">
    <source>
        <dbReference type="Proteomes" id="UP000619293"/>
    </source>
</evidence>
<feature type="signal peptide" evidence="1">
    <location>
        <begin position="1"/>
        <end position="34"/>
    </location>
</feature>
<dbReference type="EMBL" id="BONG01000001">
    <property type="protein sequence ID" value="GIF86621.1"/>
    <property type="molecule type" value="Genomic_DNA"/>
</dbReference>
<dbReference type="PANTHER" id="PTHR19328:SF13">
    <property type="entry name" value="HIPL1 PROTEIN"/>
    <property type="match status" value="1"/>
</dbReference>
<dbReference type="PROSITE" id="PS50915">
    <property type="entry name" value="CRYSTALLIN_BETA_GAMMA"/>
    <property type="match status" value="1"/>
</dbReference>
<sequence>MNNGLRAGALGTSLLSAVLMFGTAAAPAPVAARAAGPAAPVITEPEKDNRLLSAADVHMETRAMQNNDAGDAHLCTDWEIWAGNAGSGERVWFDSCASGTGRVHVHLGDGVFENSFTGRKDLIPDKAYTLRVRHRDASGAWSAYSSRPFKTDVERKPLPGAGDWKVHQPGFVVEEVTGDLALPVNIAMVPNYSGDPTKPLFYVTELYGRIRVVTGDFKKHTYADDLLDFDPSAQFPGTGEMGVTGIVVEPETGDLFVSMLYKDDGDLLPKIVRFHSADGGMTAATKTTIFKAPDEPQSTSHQISNLSFGPDDKKLYVHMGDGFVADTAEDMDSFRGKVLRMNLDGTAPSDNPFYKGTGKFQAKDYIWAYGLRNPFGGAWRLADKQHYSVENGPSVNDRLARITKGGRYHWTGGASGLTKNALYNWKETQGPVNIAFTEKDVYHAAGFPQEKYGNGFVTLSGPTYASGPQRRGKKIVEFSFNDDGSVDDPKTLIEYTGSGKTSVAGLAPGPDGLYFTTLYTKSGDATDSGAKVLRVRYVRKDTGSPVTLYSDSGFKGESKGLGTGIFDTAAFGKVKDNTVSSLRVAGGYRAVACDSPATAPDLGACRYFGPGEHGALGDFNDKFSSLTVFGGPVEGKGVVGYGETGLKGTAQPLGAGMHESVAGELTGGENTSISSLKIGAGYRLIACDRDRSAGADLGVCRILGSGEHATIGALNDKISLIGVVGPPLAVFSEAKAKGKSQSFEAGVYEGTRGELAEVGDNAITSLRLEPGYRAVACAGDGSTGTGLATLGRCRSFPPGEHTLTGTDLDDNISLLLVSGEPVKGTNATAYADQAFKGGKSALGLGIFEASHDDLDGAGNDNISSLQVTPGYRAVACEHGTKPLVLDVGICRYYKAGDVTFVGADVNDKFSLVAVDKVGGAPAKR</sequence>
<proteinExistence type="predicted"/>
<dbReference type="SUPFAM" id="SSF50952">
    <property type="entry name" value="Soluble quinoprotein glucose dehydrogenase"/>
    <property type="match status" value="1"/>
</dbReference>
<keyword evidence="4" id="KW-1185">Reference proteome</keyword>
<dbReference type="InterPro" id="IPR011041">
    <property type="entry name" value="Quinoprot_gluc/sorb_DH_b-prop"/>
</dbReference>
<dbReference type="PANTHER" id="PTHR19328">
    <property type="entry name" value="HEDGEHOG-INTERACTING PROTEIN"/>
    <property type="match status" value="1"/>
</dbReference>
<organism evidence="3 4">
    <name type="scientific">Catellatospora chokoriensis</name>
    <dbReference type="NCBI Taxonomy" id="310353"/>
    <lineage>
        <taxon>Bacteria</taxon>
        <taxon>Bacillati</taxon>
        <taxon>Actinomycetota</taxon>
        <taxon>Actinomycetes</taxon>
        <taxon>Micromonosporales</taxon>
        <taxon>Micromonosporaceae</taxon>
        <taxon>Catellatospora</taxon>
    </lineage>
</organism>
<dbReference type="Gene3D" id="2.120.10.30">
    <property type="entry name" value="TolB, C-terminal domain"/>
    <property type="match status" value="1"/>
</dbReference>
<feature type="chain" id="PRO_5035243547" description="Beta/gamma crystallin 'Greek key' domain-containing protein" evidence="1">
    <location>
        <begin position="35"/>
        <end position="924"/>
    </location>
</feature>
<accession>A0A8J3NNS3</accession>
<dbReference type="Pfam" id="PF07995">
    <property type="entry name" value="GSDH"/>
    <property type="match status" value="1"/>
</dbReference>
<evidence type="ECO:0000256" key="1">
    <source>
        <dbReference type="SAM" id="SignalP"/>
    </source>
</evidence>
<dbReference type="Gene3D" id="2.60.20.10">
    <property type="entry name" value="Crystallins"/>
    <property type="match status" value="3"/>
</dbReference>
<evidence type="ECO:0000259" key="2">
    <source>
        <dbReference type="PROSITE" id="PS50915"/>
    </source>
</evidence>
<dbReference type="InterPro" id="IPR001064">
    <property type="entry name" value="Beta/gamma_crystallin"/>
</dbReference>
<name>A0A8J3NNS3_9ACTN</name>
<dbReference type="InterPro" id="IPR012938">
    <property type="entry name" value="Glc/Sorbosone_DH"/>
</dbReference>
<dbReference type="Proteomes" id="UP000619293">
    <property type="component" value="Unassembled WGS sequence"/>
</dbReference>
<reference evidence="3 4" key="1">
    <citation type="submission" date="2021-01" db="EMBL/GenBank/DDBJ databases">
        <title>Whole genome shotgun sequence of Catellatospora chokoriensis NBRC 107358.</title>
        <authorList>
            <person name="Komaki H."/>
            <person name="Tamura T."/>
        </authorList>
    </citation>
    <scope>NUCLEOTIDE SEQUENCE [LARGE SCALE GENOMIC DNA]</scope>
    <source>
        <strain evidence="3 4">NBRC 107358</strain>
    </source>
</reference>
<comment type="caution">
    <text evidence="3">The sequence shown here is derived from an EMBL/GenBank/DDBJ whole genome shotgun (WGS) entry which is preliminary data.</text>
</comment>
<dbReference type="AlphaFoldDB" id="A0A8J3NNS3"/>